<gene>
    <name evidence="3" type="ORF">G4V63_25930</name>
</gene>
<dbReference type="Pfam" id="PF00582">
    <property type="entry name" value="Usp"/>
    <property type="match status" value="1"/>
</dbReference>
<evidence type="ECO:0000313" key="4">
    <source>
        <dbReference type="Proteomes" id="UP000480266"/>
    </source>
</evidence>
<sequence>MIKDVILNIEQNAVRDHASDFAISIAEQFDAHIAGFAFAYRSISPSLMPEVPSNVLSSIIAEDEKKTREAVDRFEAAAKRSLLSAEPHLVTRSDFGPAEMFSSMARRFDLSVVMQSDRDSWINNDFLIEMALFESGRPVMVVPYTQRDGLKLERIVCCWDGSRTAARAINDALPFLRRARAVELLTVLTEKSPGGREIPGVDIGAHLARHGIKVGVESIPAADIDVTNAVLSHVSDCSANMIVMGGYGHSRFREFVLGGVTRQMLSTMTVPVLMSH</sequence>
<feature type="domain" description="UspA" evidence="2">
    <location>
        <begin position="153"/>
        <end position="274"/>
    </location>
</feature>
<keyword evidence="4" id="KW-1185">Reference proteome</keyword>
<dbReference type="Proteomes" id="UP000480266">
    <property type="component" value="Unassembled WGS sequence"/>
</dbReference>
<dbReference type="InterPro" id="IPR006015">
    <property type="entry name" value="Universal_stress_UspA"/>
</dbReference>
<comment type="caution">
    <text evidence="3">The sequence shown here is derived from an EMBL/GenBank/DDBJ whole genome shotgun (WGS) entry which is preliminary data.</text>
</comment>
<dbReference type="SUPFAM" id="SSF52402">
    <property type="entry name" value="Adenine nucleotide alpha hydrolases-like"/>
    <property type="match status" value="2"/>
</dbReference>
<evidence type="ECO:0000259" key="2">
    <source>
        <dbReference type="Pfam" id="PF00582"/>
    </source>
</evidence>
<proteinExistence type="inferred from homology"/>
<dbReference type="Gene3D" id="3.40.50.12370">
    <property type="match status" value="1"/>
</dbReference>
<evidence type="ECO:0000256" key="1">
    <source>
        <dbReference type="ARBA" id="ARBA00008791"/>
    </source>
</evidence>
<accession>A0A7C9RJM0</accession>
<dbReference type="PANTHER" id="PTHR46268">
    <property type="entry name" value="STRESS RESPONSE PROTEIN NHAX"/>
    <property type="match status" value="1"/>
</dbReference>
<evidence type="ECO:0000313" key="3">
    <source>
        <dbReference type="EMBL" id="NGX98522.1"/>
    </source>
</evidence>
<dbReference type="AlphaFoldDB" id="A0A7C9RJM0"/>
<dbReference type="PRINTS" id="PR01438">
    <property type="entry name" value="UNVRSLSTRESS"/>
</dbReference>
<protein>
    <submittedName>
        <fullName evidence="3">Universal stress protein</fullName>
    </submittedName>
</protein>
<dbReference type="CDD" id="cd00293">
    <property type="entry name" value="USP-like"/>
    <property type="match status" value="1"/>
</dbReference>
<dbReference type="PANTHER" id="PTHR46268:SF15">
    <property type="entry name" value="UNIVERSAL STRESS PROTEIN HP_0031"/>
    <property type="match status" value="1"/>
</dbReference>
<comment type="similarity">
    <text evidence="1">Belongs to the universal stress protein A family.</text>
</comment>
<reference evidence="3" key="1">
    <citation type="submission" date="2020-02" db="EMBL/GenBank/DDBJ databases">
        <title>Draft genome sequence of Candidatus Afipia apatlaquensis IBT-C3, a potential strain for decolorization of textile dyes.</title>
        <authorList>
            <person name="Sanchez-Reyes A."/>
            <person name="Breton-Deval L."/>
            <person name="Mangelson H."/>
            <person name="Sanchez-Flores A."/>
        </authorList>
    </citation>
    <scope>NUCLEOTIDE SEQUENCE [LARGE SCALE GENOMIC DNA]</scope>
    <source>
        <strain evidence="3">IBT-C3</strain>
    </source>
</reference>
<name>A0A7C9RJM0_9BRAD</name>
<dbReference type="EMBL" id="JAAMRR010001318">
    <property type="protein sequence ID" value="NGX98522.1"/>
    <property type="molecule type" value="Genomic_DNA"/>
</dbReference>
<organism evidence="3 4">
    <name type="scientific">Candidatus Afipia apatlaquensis</name>
    <dbReference type="NCBI Taxonomy" id="2712852"/>
    <lineage>
        <taxon>Bacteria</taxon>
        <taxon>Pseudomonadati</taxon>
        <taxon>Pseudomonadota</taxon>
        <taxon>Alphaproteobacteria</taxon>
        <taxon>Hyphomicrobiales</taxon>
        <taxon>Nitrobacteraceae</taxon>
        <taxon>Afipia</taxon>
    </lineage>
</organism>
<dbReference type="InterPro" id="IPR006016">
    <property type="entry name" value="UspA"/>
</dbReference>